<feature type="region of interest" description="Disordered" evidence="1">
    <location>
        <begin position="63"/>
        <end position="87"/>
    </location>
</feature>
<feature type="compositionally biased region" description="Polar residues" evidence="1">
    <location>
        <begin position="63"/>
        <end position="72"/>
    </location>
</feature>
<evidence type="ECO:0000256" key="1">
    <source>
        <dbReference type="SAM" id="MobiDB-lite"/>
    </source>
</evidence>
<reference evidence="2 3" key="1">
    <citation type="submission" date="2017-03" db="EMBL/GenBank/DDBJ databases">
        <title>Genome analysis of Rhizobial strains effectives or ineffectives for nitrogen fixation isolated from bean seeds.</title>
        <authorList>
            <person name="Peralta H."/>
            <person name="Aguilar-Vera A."/>
            <person name="Mora Y."/>
            <person name="Vargas-Lagunas C."/>
            <person name="Girard L."/>
            <person name="Mora J."/>
        </authorList>
    </citation>
    <scope>NUCLEOTIDE SEQUENCE [LARGE SCALE GENOMIC DNA]</scope>
    <source>
        <strain evidence="2 3">CCGM3</strain>
    </source>
</reference>
<evidence type="ECO:0000313" key="3">
    <source>
        <dbReference type="Proteomes" id="UP000254939"/>
    </source>
</evidence>
<feature type="compositionally biased region" description="Basic residues" evidence="1">
    <location>
        <begin position="77"/>
        <end position="87"/>
    </location>
</feature>
<sequence length="87" mass="9298">MVTSGLFSHRQCWGAPELGVADHVSVETGSYRQSIIAVAEGAADVAAIDCKTFADGYGLSQVRLQPSPQRGQSQEKKGRRKTAAHKV</sequence>
<dbReference type="AlphaFoldDB" id="A0A370KIF8"/>
<gene>
    <name evidence="2" type="ORF">B5K06_24815</name>
</gene>
<accession>A0A370KIF8</accession>
<comment type="caution">
    <text evidence="2">The sequence shown here is derived from an EMBL/GenBank/DDBJ whole genome shotgun (WGS) entry which is preliminary data.</text>
</comment>
<dbReference type="EMBL" id="NAAC01000031">
    <property type="protein sequence ID" value="RDJ05673.1"/>
    <property type="molecule type" value="Genomic_DNA"/>
</dbReference>
<proteinExistence type="predicted"/>
<dbReference type="Proteomes" id="UP000254939">
    <property type="component" value="Unassembled WGS sequence"/>
</dbReference>
<evidence type="ECO:0000313" key="2">
    <source>
        <dbReference type="EMBL" id="RDJ05673.1"/>
    </source>
</evidence>
<protein>
    <submittedName>
        <fullName evidence="2">Uncharacterized protein</fullName>
    </submittedName>
</protein>
<organism evidence="2 3">
    <name type="scientific">Rhizobium grahamii</name>
    <dbReference type="NCBI Taxonomy" id="1120045"/>
    <lineage>
        <taxon>Bacteria</taxon>
        <taxon>Pseudomonadati</taxon>
        <taxon>Pseudomonadota</taxon>
        <taxon>Alphaproteobacteria</taxon>
        <taxon>Hyphomicrobiales</taxon>
        <taxon>Rhizobiaceae</taxon>
        <taxon>Rhizobium/Agrobacterium group</taxon>
        <taxon>Rhizobium</taxon>
    </lineage>
</organism>
<name>A0A370KIF8_9HYPH</name>